<evidence type="ECO:0000256" key="2">
    <source>
        <dbReference type="ARBA" id="ARBA00022475"/>
    </source>
</evidence>
<dbReference type="PANTHER" id="PTHR30224:SF4">
    <property type="entry name" value="ELECTRON TRANSPORT PROTEIN YCCM-RELATED"/>
    <property type="match status" value="1"/>
</dbReference>
<feature type="domain" description="4Fe-4S ferredoxin-type" evidence="5">
    <location>
        <begin position="64"/>
        <end position="107"/>
    </location>
</feature>
<comment type="subcellular location">
    <subcellularLocation>
        <location evidence="1">Cell membrane</location>
    </subcellularLocation>
</comment>
<feature type="transmembrane region" description="Helical" evidence="4">
    <location>
        <begin position="67"/>
        <end position="100"/>
    </location>
</feature>
<dbReference type="Proteomes" id="UP001157911">
    <property type="component" value="Unassembled WGS sequence"/>
</dbReference>
<evidence type="ECO:0000256" key="1">
    <source>
        <dbReference type="ARBA" id="ARBA00004236"/>
    </source>
</evidence>
<dbReference type="SUPFAM" id="SSF54862">
    <property type="entry name" value="4Fe-4S ferredoxins"/>
    <property type="match status" value="1"/>
</dbReference>
<feature type="transmembrane region" description="Helical" evidence="4">
    <location>
        <begin position="137"/>
        <end position="162"/>
    </location>
</feature>
<dbReference type="InterPro" id="IPR017896">
    <property type="entry name" value="4Fe4S_Fe-S-bd"/>
</dbReference>
<dbReference type="PANTHER" id="PTHR30224">
    <property type="entry name" value="ELECTRON TRANSPORT PROTEIN"/>
    <property type="match status" value="1"/>
</dbReference>
<feature type="transmembrane region" description="Helical" evidence="4">
    <location>
        <begin position="285"/>
        <end position="306"/>
    </location>
</feature>
<dbReference type="InterPro" id="IPR052378">
    <property type="entry name" value="NosR_regulator"/>
</dbReference>
<name>A0ABY1NJB7_9BACT</name>
<organism evidence="6 7">
    <name type="scientific">Desulfurobacterium pacificum</name>
    <dbReference type="NCBI Taxonomy" id="240166"/>
    <lineage>
        <taxon>Bacteria</taxon>
        <taxon>Pseudomonadati</taxon>
        <taxon>Aquificota</taxon>
        <taxon>Aquificia</taxon>
        <taxon>Desulfurobacteriales</taxon>
        <taxon>Desulfurobacteriaceae</taxon>
        <taxon>Desulfurobacterium</taxon>
    </lineage>
</organism>
<dbReference type="Pfam" id="PF12801">
    <property type="entry name" value="Fer4_5"/>
    <property type="match status" value="2"/>
</dbReference>
<feature type="domain" description="4Fe-4S ferredoxin-type" evidence="5">
    <location>
        <begin position="182"/>
        <end position="221"/>
    </location>
</feature>
<keyword evidence="3 4" id="KW-0472">Membrane</keyword>
<reference evidence="6 7" key="1">
    <citation type="submission" date="2017-05" db="EMBL/GenBank/DDBJ databases">
        <authorList>
            <person name="Varghese N."/>
            <person name="Submissions S."/>
        </authorList>
    </citation>
    <scope>NUCLEOTIDE SEQUENCE [LARGE SCALE GENOMIC DNA]</scope>
    <source>
        <strain evidence="6 7">DSM 15522</strain>
    </source>
</reference>
<evidence type="ECO:0000256" key="4">
    <source>
        <dbReference type="SAM" id="Phobius"/>
    </source>
</evidence>
<evidence type="ECO:0000313" key="7">
    <source>
        <dbReference type="Proteomes" id="UP001157911"/>
    </source>
</evidence>
<protein>
    <submittedName>
        <fullName evidence="6">4Fe-4S binding domain-containing protein</fullName>
    </submittedName>
</protein>
<keyword evidence="7" id="KW-1185">Reference proteome</keyword>
<feature type="transmembrane region" description="Helical" evidence="4">
    <location>
        <begin position="6"/>
        <end position="26"/>
    </location>
</feature>
<proteinExistence type="predicted"/>
<gene>
    <name evidence="6" type="ORF">SAMN06265339_0804</name>
</gene>
<accession>A0ABY1NJB7</accession>
<sequence length="335" mass="38073">MNHTKLRSVIQLFFLLLTGWIIYRYYEFVFKGTPRPDAIDVFCPIAGVFDVIMKIKTGITDPYHPAAMVFILASIITTLLIGKVFCSYICIVGTITDYAVAVRKKLLPLKTLSELGEKLKNWRFYPLLDFILRTPKFLILGWFIYTMASFPAQAMIMIAQTSNAAADISLFKWWIDLFKGEHPIAAAIIVTLFVLSIVVPRFWCRYLCPLGALYGIFNLFSLTRIRREECSCQQCRKCDVCSVGLTPSKMKEFNNTECMACLDCKSNCTTDSIKITVLGRNLPPLVHAVLVVVVFLGTIELFKAFGVWHTHMTREMEALLILKSGITPDWVKSLF</sequence>
<evidence type="ECO:0000259" key="5">
    <source>
        <dbReference type="Pfam" id="PF12801"/>
    </source>
</evidence>
<evidence type="ECO:0000313" key="6">
    <source>
        <dbReference type="EMBL" id="SMP10427.1"/>
    </source>
</evidence>
<comment type="caution">
    <text evidence="6">The sequence shown here is derived from an EMBL/GenBank/DDBJ whole genome shotgun (WGS) entry which is preliminary data.</text>
</comment>
<dbReference type="RefSeq" id="WP_283400291.1">
    <property type="nucleotide sequence ID" value="NZ_FXUB01000002.1"/>
</dbReference>
<keyword evidence="4" id="KW-1133">Transmembrane helix</keyword>
<feature type="transmembrane region" description="Helical" evidence="4">
    <location>
        <begin position="182"/>
        <end position="199"/>
    </location>
</feature>
<dbReference type="EMBL" id="FXUB01000002">
    <property type="protein sequence ID" value="SMP10427.1"/>
    <property type="molecule type" value="Genomic_DNA"/>
</dbReference>
<keyword evidence="4" id="KW-0812">Transmembrane</keyword>
<evidence type="ECO:0000256" key="3">
    <source>
        <dbReference type="ARBA" id="ARBA00023136"/>
    </source>
</evidence>
<keyword evidence="2" id="KW-1003">Cell membrane</keyword>